<dbReference type="AlphaFoldDB" id="A0A8G1RJF7"/>
<keyword evidence="3" id="KW-1185">Reference proteome</keyword>
<keyword evidence="1" id="KW-0472">Membrane</keyword>
<dbReference type="PANTHER" id="PTHR37540:SF5">
    <property type="entry name" value="TRANSCRIPTION FACTOR DOMAIN-CONTAINING PROTEIN"/>
    <property type="match status" value="1"/>
</dbReference>
<dbReference type="PANTHER" id="PTHR37540">
    <property type="entry name" value="TRANSCRIPTION FACTOR (ACR-2), PUTATIVE-RELATED-RELATED"/>
    <property type="match status" value="1"/>
</dbReference>
<evidence type="ECO:0000256" key="1">
    <source>
        <dbReference type="SAM" id="Phobius"/>
    </source>
</evidence>
<dbReference type="RefSeq" id="XP_040797263.1">
    <property type="nucleotide sequence ID" value="XM_040943367.1"/>
</dbReference>
<sequence>MMKQQKTQQDDRVFVNISRPDEIKSASTQRTIRRTVMRDIGRSRRTQRKPRTWALSVRPPVNSSTTAIDTLPSLTNTSIPASIDPCNTAYYPVPLDDRGLQLMHFMTSDKDYVFRPFRSVWFSMALTDPSAIFVALANAAMFFDQRVRAQEFKYEKSSECLAYYGRCVQQVRARLGSVKESLSEGVITAILGLICHDLYVGMGDRWNTHFTGLERIIRCRGGYHGLAPNVALFAFWLDVVGSVAEDAHPRMPKPSGLAAYLDAVPPDVIAPSVRGLLDDLSIRDGAFCDVAIAFNYVASVAITVDRIQRHPEPSWQREDSLTIIKLFGPATHFLLSMSRPMDLDSSPQETKFLREAIRLALLLLLAALKKDVFRFTSSEWPHLQRKFTAFVAFLPVTKYDALCLKLYLWALVTVSLIADPNPNNLYTAEIRSAISSLGIDVNDALKLVKSILWVDALHIQTDRLISQLTPANM</sequence>
<dbReference type="EMBL" id="KZ824682">
    <property type="protein sequence ID" value="RAK73253.1"/>
    <property type="molecule type" value="Genomic_DNA"/>
</dbReference>
<feature type="transmembrane region" description="Helical" evidence="1">
    <location>
        <begin position="120"/>
        <end position="143"/>
    </location>
</feature>
<proteinExistence type="predicted"/>
<dbReference type="VEuPathDB" id="FungiDB:BO72DRAFT_437892"/>
<reference evidence="2 3" key="1">
    <citation type="submission" date="2018-02" db="EMBL/GenBank/DDBJ databases">
        <title>The genomes of Aspergillus section Nigri reveals drivers in fungal speciation.</title>
        <authorList>
            <consortium name="DOE Joint Genome Institute"/>
            <person name="Vesth T.C."/>
            <person name="Nybo J."/>
            <person name="Theobald S."/>
            <person name="Brandl J."/>
            <person name="Frisvad J.C."/>
            <person name="Nielsen K.F."/>
            <person name="Lyhne E.K."/>
            <person name="Kogle M.E."/>
            <person name="Kuo A."/>
            <person name="Riley R."/>
            <person name="Clum A."/>
            <person name="Nolan M."/>
            <person name="Lipzen A."/>
            <person name="Salamov A."/>
            <person name="Henrissat B."/>
            <person name="Wiebenga A."/>
            <person name="De vries R.P."/>
            <person name="Grigoriev I.V."/>
            <person name="Mortensen U.H."/>
            <person name="Andersen M.R."/>
            <person name="Baker S.E."/>
        </authorList>
    </citation>
    <scope>NUCLEOTIDE SEQUENCE [LARGE SCALE GENOMIC DNA]</scope>
    <source>
        <strain evidence="2 3">CBS 313.89</strain>
    </source>
</reference>
<gene>
    <name evidence="2" type="ORF">BO72DRAFT_437892</name>
</gene>
<dbReference type="Proteomes" id="UP000249789">
    <property type="component" value="Unassembled WGS sequence"/>
</dbReference>
<name>A0A8G1RJF7_9EURO</name>
<protein>
    <submittedName>
        <fullName evidence="2">Uncharacterized protein</fullName>
    </submittedName>
</protein>
<dbReference type="GeneID" id="63860700"/>
<organism evidence="2 3">
    <name type="scientific">Aspergillus fijiensis CBS 313.89</name>
    <dbReference type="NCBI Taxonomy" id="1448319"/>
    <lineage>
        <taxon>Eukaryota</taxon>
        <taxon>Fungi</taxon>
        <taxon>Dikarya</taxon>
        <taxon>Ascomycota</taxon>
        <taxon>Pezizomycotina</taxon>
        <taxon>Eurotiomycetes</taxon>
        <taxon>Eurotiomycetidae</taxon>
        <taxon>Eurotiales</taxon>
        <taxon>Aspergillaceae</taxon>
        <taxon>Aspergillus</taxon>
    </lineage>
</organism>
<dbReference type="InterPro" id="IPR021858">
    <property type="entry name" value="Fun_TF"/>
</dbReference>
<evidence type="ECO:0000313" key="2">
    <source>
        <dbReference type="EMBL" id="RAK73253.1"/>
    </source>
</evidence>
<dbReference type="Pfam" id="PF11951">
    <property type="entry name" value="Fungal_trans_2"/>
    <property type="match status" value="1"/>
</dbReference>
<accession>A0A8G1RJF7</accession>
<dbReference type="OrthoDB" id="3469225at2759"/>
<evidence type="ECO:0000313" key="3">
    <source>
        <dbReference type="Proteomes" id="UP000249789"/>
    </source>
</evidence>
<keyword evidence="1" id="KW-1133">Transmembrane helix</keyword>
<keyword evidence="1" id="KW-0812">Transmembrane</keyword>